<gene>
    <name evidence="1" type="ORF">EV421DRAFT_1911997</name>
</gene>
<sequence>MLEHYPIVLTTKILEIKTRLFGSREPTLKRRTKASRCGSCVSVRLLTRWMTSLFHQPNLSHQPNSRHPGRLDFVTRQCIFTREQHLGVLEGKDTVDDLPVEITTFPPSTAPYDDLFPSILHKDGASSKRRGEVGLDDDGEHENLEEGGVGLGLREARGGSSLLLLLLVRVLMRLQICSHGEVLDFAPRRHIVIRRADMTEGMGAILARGNVSSCFIDHPASKRMTGTGGDTAGDV</sequence>
<comment type="caution">
    <text evidence="1">The sequence shown here is derived from an EMBL/GenBank/DDBJ whole genome shotgun (WGS) entry which is preliminary data.</text>
</comment>
<dbReference type="EMBL" id="JAUEPT010000118">
    <property type="protein sequence ID" value="KAK0431267.1"/>
    <property type="molecule type" value="Genomic_DNA"/>
</dbReference>
<reference evidence="1" key="1">
    <citation type="submission" date="2023-06" db="EMBL/GenBank/DDBJ databases">
        <authorList>
            <consortium name="Lawrence Berkeley National Laboratory"/>
            <person name="Ahrendt S."/>
            <person name="Sahu N."/>
            <person name="Indic B."/>
            <person name="Wong-Bajracharya J."/>
            <person name="Merenyi Z."/>
            <person name="Ke H.-M."/>
            <person name="Monk M."/>
            <person name="Kocsube S."/>
            <person name="Drula E."/>
            <person name="Lipzen A."/>
            <person name="Balint B."/>
            <person name="Henrissat B."/>
            <person name="Andreopoulos B."/>
            <person name="Martin F.M."/>
            <person name="Harder C.B."/>
            <person name="Rigling D."/>
            <person name="Ford K.L."/>
            <person name="Foster G.D."/>
            <person name="Pangilinan J."/>
            <person name="Papanicolaou A."/>
            <person name="Barry K."/>
            <person name="LaButti K."/>
            <person name="Viragh M."/>
            <person name="Koriabine M."/>
            <person name="Yan M."/>
            <person name="Riley R."/>
            <person name="Champramary S."/>
            <person name="Plett K.L."/>
            <person name="Tsai I.J."/>
            <person name="Slot J."/>
            <person name="Sipos G."/>
            <person name="Plett J."/>
            <person name="Nagy L.G."/>
            <person name="Grigoriev I.V."/>
        </authorList>
    </citation>
    <scope>NUCLEOTIDE SEQUENCE</scope>
    <source>
        <strain evidence="1">FPL87.14</strain>
    </source>
</reference>
<protein>
    <submittedName>
        <fullName evidence="1">Uncharacterized protein</fullName>
    </submittedName>
</protein>
<accession>A0AA39MEG5</accession>
<proteinExistence type="predicted"/>
<dbReference type="Proteomes" id="UP001175226">
    <property type="component" value="Unassembled WGS sequence"/>
</dbReference>
<dbReference type="AlphaFoldDB" id="A0AA39MEG5"/>
<keyword evidence="2" id="KW-1185">Reference proteome</keyword>
<organism evidence="1 2">
    <name type="scientific">Armillaria borealis</name>
    <dbReference type="NCBI Taxonomy" id="47425"/>
    <lineage>
        <taxon>Eukaryota</taxon>
        <taxon>Fungi</taxon>
        <taxon>Dikarya</taxon>
        <taxon>Basidiomycota</taxon>
        <taxon>Agaricomycotina</taxon>
        <taxon>Agaricomycetes</taxon>
        <taxon>Agaricomycetidae</taxon>
        <taxon>Agaricales</taxon>
        <taxon>Marasmiineae</taxon>
        <taxon>Physalacriaceae</taxon>
        <taxon>Armillaria</taxon>
    </lineage>
</organism>
<evidence type="ECO:0000313" key="1">
    <source>
        <dbReference type="EMBL" id="KAK0431267.1"/>
    </source>
</evidence>
<name>A0AA39MEG5_9AGAR</name>
<evidence type="ECO:0000313" key="2">
    <source>
        <dbReference type="Proteomes" id="UP001175226"/>
    </source>
</evidence>